<dbReference type="RefSeq" id="WP_148578441.1">
    <property type="nucleotide sequence ID" value="NZ_SDKK01000006.1"/>
</dbReference>
<organism evidence="1 2">
    <name type="scientific">Zoogloea oleivorans</name>
    <dbReference type="NCBI Taxonomy" id="1552750"/>
    <lineage>
        <taxon>Bacteria</taxon>
        <taxon>Pseudomonadati</taxon>
        <taxon>Pseudomonadota</taxon>
        <taxon>Betaproteobacteria</taxon>
        <taxon>Rhodocyclales</taxon>
        <taxon>Zoogloeaceae</taxon>
        <taxon>Zoogloea</taxon>
    </lineage>
</organism>
<comment type="caution">
    <text evidence="1">The sequence shown here is derived from an EMBL/GenBank/DDBJ whole genome shotgun (WGS) entry which is preliminary data.</text>
</comment>
<accession>A0A6C2D1Y1</accession>
<name>A0A6C2D1Y1_9RHOO</name>
<dbReference type="Proteomes" id="UP000389128">
    <property type="component" value="Unassembled WGS sequence"/>
</dbReference>
<evidence type="ECO:0000313" key="2">
    <source>
        <dbReference type="Proteomes" id="UP000389128"/>
    </source>
</evidence>
<dbReference type="OrthoDB" id="8609885at2"/>
<protein>
    <submittedName>
        <fullName evidence="1">Uncharacterized protein</fullName>
    </submittedName>
</protein>
<keyword evidence="2" id="KW-1185">Reference proteome</keyword>
<reference evidence="1 2" key="1">
    <citation type="submission" date="2019-01" db="EMBL/GenBank/DDBJ databases">
        <title>Zoogloea oleivorans genome sequencing and assembly.</title>
        <authorList>
            <person name="Tancsics A."/>
            <person name="Farkas M."/>
            <person name="Kriszt B."/>
            <person name="Maroti G."/>
            <person name="Horvath B."/>
        </authorList>
    </citation>
    <scope>NUCLEOTIDE SEQUENCE [LARGE SCALE GENOMIC DNA]</scope>
    <source>
        <strain evidence="1 2">Buc</strain>
    </source>
</reference>
<evidence type="ECO:0000313" key="1">
    <source>
        <dbReference type="EMBL" id="TYC59884.1"/>
    </source>
</evidence>
<dbReference type="AlphaFoldDB" id="A0A6C2D1Y1"/>
<gene>
    <name evidence="1" type="ORF">ETQ85_07585</name>
</gene>
<sequence length="619" mass="66441">MSVDLRLHRALDRSTHLVFGRGPSPDDFVGHIVVVAVAPAPAVRMSVGAAYATAVAVLAPGAAIAIRAEYRSEVERPLVGVARDRAQVAQAYLSSQTERFQQAVSATHSTRTRYQSAALRTAFAGAAFQDAAPAACGLAGVFQASAPMFADAAASWQDAASSHQVLASRFGEAQAASSHVGGRWQDTIRYLRAVTTAAQEAIARAMAIRQHAGPAQQILLRQAGRWQDAWGPRPGRTAVVVPPTPGRYIPPPGNAVDLLFDTLLTRSTHLIFGRDGLPVPAPILVPVLEAYYVFNTITLARADSGVEIPARGLAVGISRDGPHWTWSAVIPGGARALVARNPDPVELIAVVNGLEMRLLAENSERDRRHGADWLRVSGRSRSAWLSEQYAPKEARSNLTALNAQQLADAVLTVNGVSIGWALDWQIVDWLVPAGAWSHYGTHMEALARLAEAGGGYLQADPAAQRIAVLPHYPALPWHWPSATPDIVLPEDIVEVERTLTADQPEYNAVYVIGQSAAGRRDRVLRAGSAADRLAPQVVDALATDPIMTRARGGTVLAEGGAQSRISLRLPVLPETGLILPGRMIEYSAEGITRRGLTRSLQGEWSHPELWQTVEIEVRD</sequence>
<proteinExistence type="predicted"/>
<dbReference type="EMBL" id="SDKK01000006">
    <property type="protein sequence ID" value="TYC59884.1"/>
    <property type="molecule type" value="Genomic_DNA"/>
</dbReference>